<keyword evidence="1" id="KW-0808">Transferase</keyword>
<dbReference type="Proteomes" id="UP000271624">
    <property type="component" value="Unassembled WGS sequence"/>
</dbReference>
<accession>A0A433VNC1</accession>
<dbReference type="InterPro" id="IPR051159">
    <property type="entry name" value="Hexapeptide_acetyltransf"/>
</dbReference>
<dbReference type="InterPro" id="IPR018357">
    <property type="entry name" value="Hexapep_transf_CS"/>
</dbReference>
<dbReference type="Pfam" id="PF14602">
    <property type="entry name" value="Hexapep_2"/>
    <property type="match status" value="1"/>
</dbReference>
<dbReference type="RefSeq" id="WP_127080431.1">
    <property type="nucleotide sequence ID" value="NZ_RSCL01000004.1"/>
</dbReference>
<dbReference type="EMBL" id="RSCL01000004">
    <property type="protein sequence ID" value="RUT07532.1"/>
    <property type="molecule type" value="Genomic_DNA"/>
</dbReference>
<reference evidence="3" key="1">
    <citation type="submission" date="2018-12" db="EMBL/GenBank/DDBJ databases">
        <authorList>
            <person name="Will S."/>
            <person name="Neumann-Schaal M."/>
            <person name="Henke P."/>
        </authorList>
    </citation>
    <scope>NUCLEOTIDE SEQUENCE</scope>
    <source>
        <strain evidence="3">PCC 7102</strain>
    </source>
</reference>
<evidence type="ECO:0000256" key="2">
    <source>
        <dbReference type="ARBA" id="ARBA00022737"/>
    </source>
</evidence>
<name>A0A433VNC1_9CYAN</name>
<dbReference type="GO" id="GO:0031470">
    <property type="term" value="C:carboxysome"/>
    <property type="evidence" value="ECO:0007669"/>
    <property type="project" value="UniProtKB-ARBA"/>
</dbReference>
<proteinExistence type="predicted"/>
<keyword evidence="2" id="KW-0677">Repeat</keyword>
<gene>
    <name evidence="3" type="ORF">DSM106972_017920</name>
</gene>
<dbReference type="CDD" id="cd04647">
    <property type="entry name" value="LbH_MAT_like"/>
    <property type="match status" value="1"/>
</dbReference>
<dbReference type="PROSITE" id="PS00101">
    <property type="entry name" value="HEXAPEP_TRANSFERASES"/>
    <property type="match status" value="1"/>
</dbReference>
<dbReference type="SUPFAM" id="SSF51161">
    <property type="entry name" value="Trimeric LpxA-like enzymes"/>
    <property type="match status" value="1"/>
</dbReference>
<dbReference type="GO" id="GO:0016740">
    <property type="term" value="F:transferase activity"/>
    <property type="evidence" value="ECO:0007669"/>
    <property type="project" value="UniProtKB-KW"/>
</dbReference>
<dbReference type="GO" id="GO:0043886">
    <property type="term" value="F:structural constituent of carboxysome shell"/>
    <property type="evidence" value="ECO:0007669"/>
    <property type="project" value="UniProtKB-ARBA"/>
</dbReference>
<dbReference type="InterPro" id="IPR001451">
    <property type="entry name" value="Hexapep"/>
</dbReference>
<dbReference type="AlphaFoldDB" id="A0A433VNC1"/>
<dbReference type="InterPro" id="IPR011004">
    <property type="entry name" value="Trimer_LpxA-like_sf"/>
</dbReference>
<comment type="caution">
    <text evidence="3">The sequence shown here is derived from an EMBL/GenBank/DDBJ whole genome shotgun (WGS) entry which is preliminary data.</text>
</comment>
<reference evidence="3" key="2">
    <citation type="journal article" date="2019" name="Genome Biol. Evol.">
        <title>Day and night: Metabolic profiles and evolutionary relationships of six axenic non-marine cyanobacteria.</title>
        <authorList>
            <person name="Will S.E."/>
            <person name="Henke P."/>
            <person name="Boedeker C."/>
            <person name="Huang S."/>
            <person name="Brinkmann H."/>
            <person name="Rohde M."/>
            <person name="Jarek M."/>
            <person name="Friedl T."/>
            <person name="Seufert S."/>
            <person name="Schumacher M."/>
            <person name="Overmann J."/>
            <person name="Neumann-Schaal M."/>
            <person name="Petersen J."/>
        </authorList>
    </citation>
    <scope>NUCLEOTIDE SEQUENCE [LARGE SCALE GENOMIC DNA]</scope>
    <source>
        <strain evidence="3">PCC 7102</strain>
    </source>
</reference>
<dbReference type="OrthoDB" id="9801697at2"/>
<evidence type="ECO:0000313" key="3">
    <source>
        <dbReference type="EMBL" id="RUT07532.1"/>
    </source>
</evidence>
<evidence type="ECO:0000256" key="1">
    <source>
        <dbReference type="ARBA" id="ARBA00022679"/>
    </source>
</evidence>
<evidence type="ECO:0008006" key="5">
    <source>
        <dbReference type="Google" id="ProtNLM"/>
    </source>
</evidence>
<protein>
    <recommendedName>
        <fullName evidence="5">Transferase</fullName>
    </recommendedName>
</protein>
<sequence length="197" mass="21495">MQQTLNNSFLKHCAQIYFEIKRRLYQLRYKNLKIAPGVAIKGTLKLSKNVKVTIGAGTRLGKYVDIYGDGELIIGQNVSINGACIGCEKLITIGDECLISDCFLADSDYHNLDPQLRHSPPGAKVSAPITIEKNVWIGARATIMKGVQIGENSVVGLGSIIRKSVPANVVVIGNPQQIVKHFNTSTQTLAKNFVMLT</sequence>
<keyword evidence="4" id="KW-1185">Reference proteome</keyword>
<organism evidence="3 4">
    <name type="scientific">Dulcicalothrix desertica PCC 7102</name>
    <dbReference type="NCBI Taxonomy" id="232991"/>
    <lineage>
        <taxon>Bacteria</taxon>
        <taxon>Bacillati</taxon>
        <taxon>Cyanobacteriota</taxon>
        <taxon>Cyanophyceae</taxon>
        <taxon>Nostocales</taxon>
        <taxon>Calotrichaceae</taxon>
        <taxon>Dulcicalothrix</taxon>
    </lineage>
</organism>
<evidence type="ECO:0000313" key="4">
    <source>
        <dbReference type="Proteomes" id="UP000271624"/>
    </source>
</evidence>
<dbReference type="PANTHER" id="PTHR23416">
    <property type="entry name" value="SIALIC ACID SYNTHASE-RELATED"/>
    <property type="match status" value="1"/>
</dbReference>
<dbReference type="Gene3D" id="2.160.10.10">
    <property type="entry name" value="Hexapeptide repeat proteins"/>
    <property type="match status" value="1"/>
</dbReference>